<feature type="signal peptide" evidence="6">
    <location>
        <begin position="1"/>
        <end position="19"/>
    </location>
</feature>
<proteinExistence type="predicted"/>
<feature type="compositionally biased region" description="Acidic residues" evidence="5">
    <location>
        <begin position="87"/>
        <end position="99"/>
    </location>
</feature>
<name>A0A5S3X5W8_9GAMM</name>
<dbReference type="Gene3D" id="2.130.10.10">
    <property type="entry name" value="YVTN repeat-like/Quinoprotein amine dehydrogenase"/>
    <property type="match status" value="3"/>
</dbReference>
<evidence type="ECO:0000313" key="9">
    <source>
        <dbReference type="Proteomes" id="UP000306719"/>
    </source>
</evidence>
<keyword evidence="3 6" id="KW-0732">Signal</keyword>
<dbReference type="PROSITE" id="PS51257">
    <property type="entry name" value="PROKAR_LIPOPROTEIN"/>
    <property type="match status" value="1"/>
</dbReference>
<comment type="caution">
    <text evidence="8">The sequence shown here is derived from an EMBL/GenBank/DDBJ whole genome shotgun (WGS) entry which is preliminary data.</text>
</comment>
<dbReference type="EMBL" id="PNCJ01000007">
    <property type="protein sequence ID" value="TMP39002.1"/>
    <property type="molecule type" value="Genomic_DNA"/>
</dbReference>
<protein>
    <recommendedName>
        <fullName evidence="7">Pyrrolo-quinoline quinone repeat domain-containing protein</fullName>
    </recommendedName>
</protein>
<dbReference type="PANTHER" id="PTHR34512">
    <property type="entry name" value="CELL SURFACE PROTEIN"/>
    <property type="match status" value="1"/>
</dbReference>
<evidence type="ECO:0000256" key="2">
    <source>
        <dbReference type="ARBA" id="ARBA00022525"/>
    </source>
</evidence>
<comment type="subcellular location">
    <subcellularLocation>
        <location evidence="1">Secreted</location>
    </subcellularLocation>
</comment>
<dbReference type="SUPFAM" id="SSF103647">
    <property type="entry name" value="TSP type-3 repeat"/>
    <property type="match status" value="2"/>
</dbReference>
<evidence type="ECO:0000256" key="4">
    <source>
        <dbReference type="ARBA" id="ARBA00022837"/>
    </source>
</evidence>
<dbReference type="SUPFAM" id="SSF50998">
    <property type="entry name" value="Quinoprotein alcohol dehydrogenase-like"/>
    <property type="match status" value="2"/>
</dbReference>
<dbReference type="InterPro" id="IPR018391">
    <property type="entry name" value="PQQ_b-propeller_rpt"/>
</dbReference>
<reference evidence="9" key="2">
    <citation type="submission" date="2019-06" db="EMBL/GenBank/DDBJ databases">
        <title>Co-occurence of chitin degradation, pigmentation and bioactivity in marine Pseudoalteromonas.</title>
        <authorList>
            <person name="Sonnenschein E.C."/>
            <person name="Bech P.K."/>
        </authorList>
    </citation>
    <scope>NUCLEOTIDE SEQUENCE [LARGE SCALE GENOMIC DNA]</scope>
    <source>
        <strain evidence="9">S2599</strain>
    </source>
</reference>
<dbReference type="AlphaFoldDB" id="A0A5S3X5W8"/>
<dbReference type="InterPro" id="IPR028974">
    <property type="entry name" value="TSP_type-3_rpt"/>
</dbReference>
<dbReference type="Pfam" id="PF18884">
    <property type="entry name" value="TSP3_bac"/>
    <property type="match status" value="4"/>
</dbReference>
<gene>
    <name evidence="8" type="ORF">CWB98_04765</name>
</gene>
<evidence type="ECO:0000256" key="6">
    <source>
        <dbReference type="SAM" id="SignalP"/>
    </source>
</evidence>
<dbReference type="PANTHER" id="PTHR34512:SF30">
    <property type="entry name" value="OUTER MEMBRANE PROTEIN ASSEMBLY FACTOR BAMB"/>
    <property type="match status" value="1"/>
</dbReference>
<feature type="region of interest" description="Disordered" evidence="5">
    <location>
        <begin position="23"/>
        <end position="121"/>
    </location>
</feature>
<dbReference type="RefSeq" id="WP_138543813.1">
    <property type="nucleotide sequence ID" value="NZ_PNCJ01000007.1"/>
</dbReference>
<dbReference type="InterPro" id="IPR015943">
    <property type="entry name" value="WD40/YVTN_repeat-like_dom_sf"/>
</dbReference>
<dbReference type="InterPro" id="IPR059100">
    <property type="entry name" value="TSP3_bac"/>
</dbReference>
<evidence type="ECO:0000313" key="8">
    <source>
        <dbReference type="EMBL" id="TMP39002.1"/>
    </source>
</evidence>
<feature type="compositionally biased region" description="Acidic residues" evidence="5">
    <location>
        <begin position="40"/>
        <end position="64"/>
    </location>
</feature>
<dbReference type="Gene3D" id="4.10.1080.10">
    <property type="entry name" value="TSP type-3 repeat"/>
    <property type="match status" value="2"/>
</dbReference>
<sequence length="967" mass="105610">MTAILRAVILISTMFTLTACGGGSGGGASTNIPSEKAEQLDTDGDGIADNTDTDDDNDGVEDTLDAFPLDAKESVDTDADGIGNNADNDDDNDGVEDANDAFPLDPSESVDSDGDGVGNNKDVYPFDSKPVLWSTFQQSEKHRGSIKLAVDPQYFSELWSVNFSDSWGSEKAFLTASERHIFRTVGRQLYTLDAHTGDELWSVSFSTRDSLNPPAYANGKVYVQTGGHENSYLWAFDEIDGSLIFNSEYGNQWSEYYAPTIENEIVYMAGGYYGGMYAFNGSTGNQLWFKDLSHYDKFTPAISGDYAIAYTGPELTVVDKLSGVEIFTVTDPDYDWRGWSTDAAPVIGNQNNVIGYQKSRLVNFDLERRNISWALNGDFEGDPAVSDAGIYIINDNQIVLLDEVDGSILWRWPAENATLTGHIIPVIDHIFVSTDKSVELININTKQVVWRYGETGTLALSNGILYISSSNRVHAIDLEGDRDHDGLPQWWERRYGLDVDPASDQDGDGLSALQEYAANTSPVLADTDGDGLSDSQEINEYGTSPIATDSDGDGLSDSIEILKWFTNPLSIDSDNDGIKDQVEINAGLNPNDMKDATLDNDNDGYTNAHEVYAGSDLNDAQSIPVIGDWGMVQGNASHNGYQAMMLNAADFTPRWTQSFEYSVSSPAIAAGQVFVTGNGRVMSLDITTGAEQWFNDAVSGDISAPSFGNDLVYVHTGGHEDTALWAFNAQTGEQVFRGEHGSQWPTYSAPTIFKERAYMNGGYFGGMQSFNALTGEYLWEGLGEWSDNWEPAVNEDYVLVPYNGDIKALDHDNGDVLFSIKADEIAQTVVLGSQNNVITYGNTLASYDIESQKARWTSKSSYTIYQMPAVGNGLVVVVHGNELKVFDEFNGELVWDWMPDQNIESNIVLTASHIFAASFSKTYALNLRTKKVDWEYDLGGQLSLGKEGVLVISSGTQVAAVNVAPGK</sequence>
<feature type="domain" description="Pyrrolo-quinoline quinone repeat" evidence="7">
    <location>
        <begin position="648"/>
        <end position="780"/>
    </location>
</feature>
<keyword evidence="4" id="KW-0106">Calcium</keyword>
<keyword evidence="2" id="KW-0964">Secreted</keyword>
<dbReference type="OrthoDB" id="6277512at2"/>
<accession>A0A5S3X5W8</accession>
<reference evidence="8 9" key="1">
    <citation type="submission" date="2018-01" db="EMBL/GenBank/DDBJ databases">
        <authorList>
            <person name="Paulsen S."/>
            <person name="Gram L.K."/>
        </authorList>
    </citation>
    <scope>NUCLEOTIDE SEQUENCE [LARGE SCALE GENOMIC DNA]</scope>
    <source>
        <strain evidence="8 9">S2599</strain>
    </source>
</reference>
<dbReference type="Proteomes" id="UP000306719">
    <property type="component" value="Unassembled WGS sequence"/>
</dbReference>
<evidence type="ECO:0000256" key="1">
    <source>
        <dbReference type="ARBA" id="ARBA00004613"/>
    </source>
</evidence>
<evidence type="ECO:0000256" key="3">
    <source>
        <dbReference type="ARBA" id="ARBA00022729"/>
    </source>
</evidence>
<evidence type="ECO:0000256" key="5">
    <source>
        <dbReference type="SAM" id="MobiDB-lite"/>
    </source>
</evidence>
<dbReference type="InterPro" id="IPR011047">
    <property type="entry name" value="Quinoprotein_ADH-like_sf"/>
</dbReference>
<dbReference type="GO" id="GO:0005509">
    <property type="term" value="F:calcium ion binding"/>
    <property type="evidence" value="ECO:0007669"/>
    <property type="project" value="InterPro"/>
</dbReference>
<feature type="domain" description="Pyrrolo-quinoline quinone repeat" evidence="7">
    <location>
        <begin position="241"/>
        <end position="411"/>
    </location>
</feature>
<feature type="chain" id="PRO_5024452143" description="Pyrrolo-quinoline quinone repeat domain-containing protein" evidence="6">
    <location>
        <begin position="20"/>
        <end position="967"/>
    </location>
</feature>
<dbReference type="InterPro" id="IPR002372">
    <property type="entry name" value="PQQ_rpt_dom"/>
</dbReference>
<evidence type="ECO:0000259" key="7">
    <source>
        <dbReference type="Pfam" id="PF13360"/>
    </source>
</evidence>
<dbReference type="SMART" id="SM00564">
    <property type="entry name" value="PQQ"/>
    <property type="match status" value="10"/>
</dbReference>
<dbReference type="Pfam" id="PF13360">
    <property type="entry name" value="PQQ_2"/>
    <property type="match status" value="2"/>
</dbReference>
<organism evidence="8 9">
    <name type="scientific">Pseudoalteromonas rubra</name>
    <dbReference type="NCBI Taxonomy" id="43658"/>
    <lineage>
        <taxon>Bacteria</taxon>
        <taxon>Pseudomonadati</taxon>
        <taxon>Pseudomonadota</taxon>
        <taxon>Gammaproteobacteria</taxon>
        <taxon>Alteromonadales</taxon>
        <taxon>Pseudoalteromonadaceae</taxon>
        <taxon>Pseudoalteromonas</taxon>
    </lineage>
</organism>